<reference evidence="1" key="1">
    <citation type="journal article" date="2020" name="Stud. Mycol.">
        <title>101 Dothideomycetes genomes: a test case for predicting lifestyles and emergence of pathogens.</title>
        <authorList>
            <person name="Haridas S."/>
            <person name="Albert R."/>
            <person name="Binder M."/>
            <person name="Bloem J."/>
            <person name="Labutti K."/>
            <person name="Salamov A."/>
            <person name="Andreopoulos B."/>
            <person name="Baker S."/>
            <person name="Barry K."/>
            <person name="Bills G."/>
            <person name="Bluhm B."/>
            <person name="Cannon C."/>
            <person name="Castanera R."/>
            <person name="Culley D."/>
            <person name="Daum C."/>
            <person name="Ezra D."/>
            <person name="Gonzalez J."/>
            <person name="Henrissat B."/>
            <person name="Kuo A."/>
            <person name="Liang C."/>
            <person name="Lipzen A."/>
            <person name="Lutzoni F."/>
            <person name="Magnuson J."/>
            <person name="Mondo S."/>
            <person name="Nolan M."/>
            <person name="Ohm R."/>
            <person name="Pangilinan J."/>
            <person name="Park H.-J."/>
            <person name="Ramirez L."/>
            <person name="Alfaro M."/>
            <person name="Sun H."/>
            <person name="Tritt A."/>
            <person name="Yoshinaga Y."/>
            <person name="Zwiers L.-H."/>
            <person name="Turgeon B."/>
            <person name="Goodwin S."/>
            <person name="Spatafora J."/>
            <person name="Crous P."/>
            <person name="Grigoriev I."/>
        </authorList>
    </citation>
    <scope>NUCLEOTIDE SEQUENCE</scope>
    <source>
        <strain evidence="1">ATCC 200398</strain>
    </source>
</reference>
<gene>
    <name evidence="1" type="ORF">BDR25DRAFT_354247</name>
</gene>
<dbReference type="EMBL" id="MU003504">
    <property type="protein sequence ID" value="KAF2471757.1"/>
    <property type="molecule type" value="Genomic_DNA"/>
</dbReference>
<proteinExistence type="predicted"/>
<evidence type="ECO:0000313" key="2">
    <source>
        <dbReference type="Proteomes" id="UP000799755"/>
    </source>
</evidence>
<name>A0ACB6R098_9PLEO</name>
<comment type="caution">
    <text evidence="1">The sequence shown here is derived from an EMBL/GenBank/DDBJ whole genome shotgun (WGS) entry which is preliminary data.</text>
</comment>
<organism evidence="1 2">
    <name type="scientific">Lindgomyces ingoldianus</name>
    <dbReference type="NCBI Taxonomy" id="673940"/>
    <lineage>
        <taxon>Eukaryota</taxon>
        <taxon>Fungi</taxon>
        <taxon>Dikarya</taxon>
        <taxon>Ascomycota</taxon>
        <taxon>Pezizomycotina</taxon>
        <taxon>Dothideomycetes</taxon>
        <taxon>Pleosporomycetidae</taxon>
        <taxon>Pleosporales</taxon>
        <taxon>Lindgomycetaceae</taxon>
        <taxon>Lindgomyces</taxon>
    </lineage>
</organism>
<keyword evidence="2" id="KW-1185">Reference proteome</keyword>
<accession>A0ACB6R098</accession>
<dbReference type="Proteomes" id="UP000799755">
    <property type="component" value="Unassembled WGS sequence"/>
</dbReference>
<evidence type="ECO:0000313" key="1">
    <source>
        <dbReference type="EMBL" id="KAF2471757.1"/>
    </source>
</evidence>
<sequence length="74" mass="8222">MVPFATGFPDTPAYGHVWGWLALSNLSVSCRASSDFFGFDPSLHLAVRVMIQLRPPHSTINFDGGIRTFGLFFF</sequence>
<protein>
    <submittedName>
        <fullName evidence="1">Uncharacterized protein</fullName>
    </submittedName>
</protein>